<dbReference type="NCBIfam" id="TIGR00710">
    <property type="entry name" value="efflux_Bcr_CflA"/>
    <property type="match status" value="1"/>
</dbReference>
<keyword evidence="5 8" id="KW-0812">Transmembrane</keyword>
<keyword evidence="4" id="KW-1003">Cell membrane</keyword>
<evidence type="ECO:0000259" key="9">
    <source>
        <dbReference type="PROSITE" id="PS50850"/>
    </source>
</evidence>
<feature type="transmembrane region" description="Helical" evidence="8">
    <location>
        <begin position="218"/>
        <end position="241"/>
    </location>
</feature>
<evidence type="ECO:0000256" key="7">
    <source>
        <dbReference type="ARBA" id="ARBA00023136"/>
    </source>
</evidence>
<keyword evidence="7 8" id="KW-0472">Membrane</keyword>
<keyword evidence="3 8" id="KW-0813">Transport</keyword>
<feature type="transmembrane region" description="Helical" evidence="8">
    <location>
        <begin position="105"/>
        <end position="126"/>
    </location>
</feature>
<evidence type="ECO:0000313" key="10">
    <source>
        <dbReference type="EMBL" id="MFC7434755.1"/>
    </source>
</evidence>
<accession>A0ABW2R9K5</accession>
<dbReference type="InterPro" id="IPR011701">
    <property type="entry name" value="MFS"/>
</dbReference>
<sequence length="408" mass="42652">MTSPVSRPAHHGWLIANLLAQLAFGLLAMTIGLPSMQEWPTIFGAPQAAVQLTFSGYVLTYGLLQLVYGPLSDRLGRRKILMTGLSITLLASVLATLATDLTTLILARVLQGAGSAAGMVVGRALIQDLFQGPERTRVMAYVGMAMGLCPPLGTIVGGQLHVSLGWQANFVLMAALAAVLWVTAWRGLPAHQPSGQPQAHWLTAMLAAYAQLLKDRRFVLYVALLALTSATFYAFLGAAPLVLGSYGVGPDGIGYYIMFVPGSYIIGNFLTSHLIHRLGDQRLMWIGQAFTLAGIGLMLALALAGLNSPLALALPLMLMGLGNGFMVPPALAGTVGLLPALAGSAAAIAGLMQQMASALGGFAVGLVSHHNAVNLAVVMMGMCLLGVLAQIGLRQSFKAPPGPSRLRP</sequence>
<feature type="transmembrane region" description="Helical" evidence="8">
    <location>
        <begin position="48"/>
        <end position="68"/>
    </location>
</feature>
<keyword evidence="8" id="KW-0997">Cell inner membrane</keyword>
<comment type="subcellular location">
    <subcellularLocation>
        <location evidence="8">Cell inner membrane</location>
        <topology evidence="8">Multi-pass membrane protein</topology>
    </subcellularLocation>
    <subcellularLocation>
        <location evidence="1">Cell membrane</location>
        <topology evidence="1">Multi-pass membrane protein</topology>
    </subcellularLocation>
</comment>
<comment type="similarity">
    <text evidence="2 8">Belongs to the major facilitator superfamily. Bcr/CmlA family.</text>
</comment>
<dbReference type="Proteomes" id="UP001596495">
    <property type="component" value="Unassembled WGS sequence"/>
</dbReference>
<organism evidence="10 11">
    <name type="scientific">Hydrogenophaga bisanensis</name>
    <dbReference type="NCBI Taxonomy" id="439611"/>
    <lineage>
        <taxon>Bacteria</taxon>
        <taxon>Pseudomonadati</taxon>
        <taxon>Pseudomonadota</taxon>
        <taxon>Betaproteobacteria</taxon>
        <taxon>Burkholderiales</taxon>
        <taxon>Comamonadaceae</taxon>
        <taxon>Hydrogenophaga</taxon>
    </lineage>
</organism>
<reference evidence="11" key="1">
    <citation type="journal article" date="2019" name="Int. J. Syst. Evol. Microbiol.">
        <title>The Global Catalogue of Microorganisms (GCM) 10K type strain sequencing project: providing services to taxonomists for standard genome sequencing and annotation.</title>
        <authorList>
            <consortium name="The Broad Institute Genomics Platform"/>
            <consortium name="The Broad Institute Genome Sequencing Center for Infectious Disease"/>
            <person name="Wu L."/>
            <person name="Ma J."/>
        </authorList>
    </citation>
    <scope>NUCLEOTIDE SEQUENCE [LARGE SCALE GENOMIC DNA]</scope>
    <source>
        <strain evidence="11">CCUG 54518</strain>
    </source>
</reference>
<evidence type="ECO:0000256" key="3">
    <source>
        <dbReference type="ARBA" id="ARBA00022448"/>
    </source>
</evidence>
<evidence type="ECO:0000256" key="6">
    <source>
        <dbReference type="ARBA" id="ARBA00022989"/>
    </source>
</evidence>
<dbReference type="PANTHER" id="PTHR42718:SF46">
    <property type="entry name" value="BLR6921 PROTEIN"/>
    <property type="match status" value="1"/>
</dbReference>
<evidence type="ECO:0000256" key="8">
    <source>
        <dbReference type="RuleBase" id="RU365088"/>
    </source>
</evidence>
<keyword evidence="6 8" id="KW-1133">Transmembrane helix</keyword>
<proteinExistence type="inferred from homology"/>
<evidence type="ECO:0000256" key="4">
    <source>
        <dbReference type="ARBA" id="ARBA00022475"/>
    </source>
</evidence>
<dbReference type="EMBL" id="JBHTBX010000005">
    <property type="protein sequence ID" value="MFC7434755.1"/>
    <property type="molecule type" value="Genomic_DNA"/>
</dbReference>
<feature type="transmembrane region" description="Helical" evidence="8">
    <location>
        <begin position="166"/>
        <end position="185"/>
    </location>
</feature>
<feature type="transmembrane region" description="Helical" evidence="8">
    <location>
        <begin position="326"/>
        <end position="351"/>
    </location>
</feature>
<evidence type="ECO:0000256" key="2">
    <source>
        <dbReference type="ARBA" id="ARBA00006236"/>
    </source>
</evidence>
<dbReference type="Pfam" id="PF07690">
    <property type="entry name" value="MFS_1"/>
    <property type="match status" value="1"/>
</dbReference>
<protein>
    <recommendedName>
        <fullName evidence="8">Bcr/CflA family efflux transporter</fullName>
    </recommendedName>
</protein>
<feature type="transmembrane region" description="Helical" evidence="8">
    <location>
        <begin position="372"/>
        <end position="393"/>
    </location>
</feature>
<dbReference type="RefSeq" id="WP_382256473.1">
    <property type="nucleotide sequence ID" value="NZ_JBHTBX010000005.1"/>
</dbReference>
<feature type="transmembrane region" description="Helical" evidence="8">
    <location>
        <begin position="283"/>
        <end position="306"/>
    </location>
</feature>
<feature type="transmembrane region" description="Helical" evidence="8">
    <location>
        <begin position="253"/>
        <end position="271"/>
    </location>
</feature>
<feature type="transmembrane region" description="Helical" evidence="8">
    <location>
        <begin position="138"/>
        <end position="160"/>
    </location>
</feature>
<evidence type="ECO:0000256" key="5">
    <source>
        <dbReference type="ARBA" id="ARBA00022692"/>
    </source>
</evidence>
<dbReference type="Gene3D" id="1.20.1720.10">
    <property type="entry name" value="Multidrug resistance protein D"/>
    <property type="match status" value="1"/>
</dbReference>
<feature type="transmembrane region" description="Helical" evidence="8">
    <location>
        <begin position="12"/>
        <end position="36"/>
    </location>
</feature>
<evidence type="ECO:0000256" key="1">
    <source>
        <dbReference type="ARBA" id="ARBA00004651"/>
    </source>
</evidence>
<dbReference type="PROSITE" id="PS50850">
    <property type="entry name" value="MFS"/>
    <property type="match status" value="1"/>
</dbReference>
<feature type="domain" description="Major facilitator superfamily (MFS) profile" evidence="9">
    <location>
        <begin position="13"/>
        <end position="398"/>
    </location>
</feature>
<comment type="caution">
    <text evidence="10">The sequence shown here is derived from an EMBL/GenBank/DDBJ whole genome shotgun (WGS) entry which is preliminary data.</text>
</comment>
<dbReference type="InterPro" id="IPR020846">
    <property type="entry name" value="MFS_dom"/>
</dbReference>
<comment type="caution">
    <text evidence="8">Lacks conserved residue(s) required for the propagation of feature annotation.</text>
</comment>
<dbReference type="InterPro" id="IPR004812">
    <property type="entry name" value="Efflux_drug-R_Bcr/CmlA"/>
</dbReference>
<dbReference type="InterPro" id="IPR036259">
    <property type="entry name" value="MFS_trans_sf"/>
</dbReference>
<name>A0ABW2R9K5_9BURK</name>
<dbReference type="SUPFAM" id="SSF103473">
    <property type="entry name" value="MFS general substrate transporter"/>
    <property type="match status" value="1"/>
</dbReference>
<evidence type="ECO:0000313" key="11">
    <source>
        <dbReference type="Proteomes" id="UP001596495"/>
    </source>
</evidence>
<dbReference type="CDD" id="cd17320">
    <property type="entry name" value="MFS_MdfA_MDR_like"/>
    <property type="match status" value="1"/>
</dbReference>
<dbReference type="PANTHER" id="PTHR42718">
    <property type="entry name" value="MAJOR FACILITATOR SUPERFAMILY MULTIDRUG TRANSPORTER MFSC"/>
    <property type="match status" value="1"/>
</dbReference>
<feature type="transmembrane region" description="Helical" evidence="8">
    <location>
        <begin position="80"/>
        <end position="99"/>
    </location>
</feature>
<gene>
    <name evidence="10" type="ORF">ACFQNJ_09550</name>
</gene>
<keyword evidence="11" id="KW-1185">Reference proteome</keyword>